<dbReference type="GeneID" id="27323853"/>
<dbReference type="OrthoDB" id="3928876at2759"/>
<protein>
    <submittedName>
        <fullName evidence="3">Uncharacterized protein</fullName>
    </submittedName>
</protein>
<keyword evidence="4" id="KW-1185">Reference proteome</keyword>
<evidence type="ECO:0000256" key="2">
    <source>
        <dbReference type="SAM" id="Phobius"/>
    </source>
</evidence>
<evidence type="ECO:0000313" key="4">
    <source>
        <dbReference type="Proteomes" id="UP000054302"/>
    </source>
</evidence>
<dbReference type="EMBL" id="KN847523">
    <property type="protein sequence ID" value="KIV91472.1"/>
    <property type="molecule type" value="Genomic_DNA"/>
</dbReference>
<keyword evidence="2" id="KW-0812">Transmembrane</keyword>
<organism evidence="3 4">
    <name type="scientific">Exophiala mesophila</name>
    <name type="common">Black yeast-like fungus</name>
    <dbReference type="NCBI Taxonomy" id="212818"/>
    <lineage>
        <taxon>Eukaryota</taxon>
        <taxon>Fungi</taxon>
        <taxon>Dikarya</taxon>
        <taxon>Ascomycota</taxon>
        <taxon>Pezizomycotina</taxon>
        <taxon>Eurotiomycetes</taxon>
        <taxon>Chaetothyriomycetidae</taxon>
        <taxon>Chaetothyriales</taxon>
        <taxon>Herpotrichiellaceae</taxon>
        <taxon>Exophiala</taxon>
    </lineage>
</organism>
<evidence type="ECO:0000256" key="1">
    <source>
        <dbReference type="SAM" id="MobiDB-lite"/>
    </source>
</evidence>
<keyword evidence="2" id="KW-0472">Membrane</keyword>
<feature type="transmembrane region" description="Helical" evidence="2">
    <location>
        <begin position="92"/>
        <end position="121"/>
    </location>
</feature>
<feature type="region of interest" description="Disordered" evidence="1">
    <location>
        <begin position="200"/>
        <end position="284"/>
    </location>
</feature>
<dbReference type="Proteomes" id="UP000054302">
    <property type="component" value="Unassembled WGS sequence"/>
</dbReference>
<feature type="transmembrane region" description="Helical" evidence="2">
    <location>
        <begin position="127"/>
        <end position="148"/>
    </location>
</feature>
<sequence>MSVDSVTSLAGGGLSGSGLGALTGTLQGGVNSLINMSSTWLDRFFPPEKREEWKAWLSKFATERPYLASFLLSQIALSGLPLVLFGVMSVTVFIFALLAGILVGVIGALLFVVAALGFALIILLPTLFFTTAAAVFIWLWGVGAYFIVKWFNQKDVPGIHTDLGSGIAKQSGLSDLPGVGGNLLSDDNLDLNGALNAAKGEKKPEKLDKANKADKGNEKEKERGATTTGVQHHVDGKENQSQTTTPRKKRPVSTDPTSKVTGTVDGVSKGATGAVGNATKTLGV</sequence>
<feature type="compositionally biased region" description="Basic and acidic residues" evidence="1">
    <location>
        <begin position="200"/>
        <end position="224"/>
    </location>
</feature>
<reference evidence="3 4" key="1">
    <citation type="submission" date="2015-01" db="EMBL/GenBank/DDBJ databases">
        <title>The Genome Sequence of Exophiala mesophila CBS40295.</title>
        <authorList>
            <consortium name="The Broad Institute Genomics Platform"/>
            <person name="Cuomo C."/>
            <person name="de Hoog S."/>
            <person name="Gorbushina A."/>
            <person name="Stielow B."/>
            <person name="Teixiera M."/>
            <person name="Abouelleil A."/>
            <person name="Chapman S.B."/>
            <person name="Priest M."/>
            <person name="Young S.K."/>
            <person name="Wortman J."/>
            <person name="Nusbaum C."/>
            <person name="Birren B."/>
        </authorList>
    </citation>
    <scope>NUCLEOTIDE SEQUENCE [LARGE SCALE GENOMIC DNA]</scope>
    <source>
        <strain evidence="3 4">CBS 40295</strain>
    </source>
</reference>
<evidence type="ECO:0000313" key="3">
    <source>
        <dbReference type="EMBL" id="KIV91472.1"/>
    </source>
</evidence>
<keyword evidence="2" id="KW-1133">Transmembrane helix</keyword>
<name>A0A0D1Z9V5_EXOME</name>
<dbReference type="RefSeq" id="XP_016223046.1">
    <property type="nucleotide sequence ID" value="XM_016370753.1"/>
</dbReference>
<dbReference type="STRING" id="212818.A0A0D1Z9V5"/>
<dbReference type="OMA" id="FATERPY"/>
<proteinExistence type="predicted"/>
<dbReference type="HOGENOM" id="CLU_085422_0_0_1"/>
<accession>A0A0D1Z9V5</accession>
<gene>
    <name evidence="3" type="ORF">PV10_06008</name>
</gene>
<dbReference type="VEuPathDB" id="FungiDB:PV10_06008"/>
<dbReference type="AlphaFoldDB" id="A0A0D1Z9V5"/>
<dbReference type="Pfam" id="PF16015">
    <property type="entry name" value="Promethin"/>
    <property type="match status" value="1"/>
</dbReference>